<feature type="region of interest" description="Disordered" evidence="1">
    <location>
        <begin position="578"/>
        <end position="604"/>
    </location>
</feature>
<organism evidence="2 3">
    <name type="scientific">Bemisia tabaci</name>
    <name type="common">Sweetpotato whitefly</name>
    <name type="synonym">Aleurodes tabaci</name>
    <dbReference type="NCBI Taxonomy" id="7038"/>
    <lineage>
        <taxon>Eukaryota</taxon>
        <taxon>Metazoa</taxon>
        <taxon>Ecdysozoa</taxon>
        <taxon>Arthropoda</taxon>
        <taxon>Hexapoda</taxon>
        <taxon>Insecta</taxon>
        <taxon>Pterygota</taxon>
        <taxon>Neoptera</taxon>
        <taxon>Paraneoptera</taxon>
        <taxon>Hemiptera</taxon>
        <taxon>Sternorrhyncha</taxon>
        <taxon>Aleyrodoidea</taxon>
        <taxon>Aleyrodidae</taxon>
        <taxon>Aleyrodinae</taxon>
        <taxon>Bemisia</taxon>
    </lineage>
</organism>
<proteinExistence type="predicted"/>
<evidence type="ECO:0000256" key="1">
    <source>
        <dbReference type="SAM" id="MobiDB-lite"/>
    </source>
</evidence>
<feature type="compositionally biased region" description="Pro residues" evidence="1">
    <location>
        <begin position="289"/>
        <end position="300"/>
    </location>
</feature>
<feature type="region of interest" description="Disordered" evidence="1">
    <location>
        <begin position="256"/>
        <end position="300"/>
    </location>
</feature>
<dbReference type="EMBL" id="OU963866">
    <property type="protein sequence ID" value="CAH0390343.1"/>
    <property type="molecule type" value="Genomic_DNA"/>
</dbReference>
<evidence type="ECO:0008006" key="4">
    <source>
        <dbReference type="Google" id="ProtNLM"/>
    </source>
</evidence>
<dbReference type="AlphaFoldDB" id="A0A9P0ADF3"/>
<name>A0A9P0ADF3_BEMTA</name>
<protein>
    <recommendedName>
        <fullName evidence="4">CCHC-type domain-containing protein</fullName>
    </recommendedName>
</protein>
<reference evidence="2" key="1">
    <citation type="submission" date="2021-12" db="EMBL/GenBank/DDBJ databases">
        <authorList>
            <person name="King R."/>
        </authorList>
    </citation>
    <scope>NUCLEOTIDE SEQUENCE</scope>
</reference>
<gene>
    <name evidence="2" type="ORF">BEMITA_LOCUS9075</name>
</gene>
<evidence type="ECO:0000313" key="2">
    <source>
        <dbReference type="EMBL" id="CAH0390343.1"/>
    </source>
</evidence>
<dbReference type="Proteomes" id="UP001152759">
    <property type="component" value="Chromosome 5"/>
</dbReference>
<keyword evidence="3" id="KW-1185">Reference proteome</keyword>
<evidence type="ECO:0000313" key="3">
    <source>
        <dbReference type="Proteomes" id="UP001152759"/>
    </source>
</evidence>
<feature type="compositionally biased region" description="Pro residues" evidence="1">
    <location>
        <begin position="268"/>
        <end position="281"/>
    </location>
</feature>
<sequence length="633" mass="70718">MGCGVKKENRVFLTPDASIMPIQRKAKATASYAISQAIAKENDEAERFCGVLYASDDSLKDANYTSPSTSDSNLDPLSPVASSPNAHKSYAFGFLVVNGDEGSEGPLRFNVRPDCDSVYSRWLLVEAEKVARFYAVRHPKSTPTPEEQARFEAATACYMCGGPFWGTMVRGETRRFAITIICSPLASATSYVLLATNVTSIGEYPIFYQVSITECAEIIAIQALLDASMSNTPSPSAWDKMKEELLRIPSPHPLASLEDSASHTTSPPTTPFPDRPVTPPPDFRDVVHPPSPPRPGPPPPATTYRQFRCMVCGEVGHITFRCGHFAPLTPQERWSLVRREGRCANCLSAQHADGVCASKKRCAQCGRAHHTMLHLPDGHFAPSSSGPHPLSQYPFVERCRNMKRPAPLCQSPPDHELFRRRRPNRIPAGYEAPSPMPGLPRFPPPSPALPPYGHAPMPRMEEPLIPCSPVHPQSPPPANPWWSEDPLHEFGFERFFPRTPPPLRRHPLCRQCTRWTRAPPPPPEHLWNRHITDWEEFDPFTPRRFRPPIPPHLITFSPPGSPVIQLEPEEVVEVRPRGRGFPAYESPPPNRPSYRPGPSDSRERLRTLARGSEAIRLRESSRARFSYVLIRRG</sequence>
<accession>A0A9P0ADF3</accession>